<dbReference type="PANTHER" id="PTHR11991:SF0">
    <property type="entry name" value="TRANSLATIONALLY-CONTROLLED TUMOR PROTEIN"/>
    <property type="match status" value="1"/>
</dbReference>
<evidence type="ECO:0000313" key="5">
    <source>
        <dbReference type="Proteomes" id="UP001497623"/>
    </source>
</evidence>
<accession>A0AAV2SPC7</accession>
<dbReference type="PROSITE" id="PS51797">
    <property type="entry name" value="TCTP_3"/>
    <property type="match status" value="1"/>
</dbReference>
<dbReference type="Gene3D" id="2.170.150.10">
    <property type="entry name" value="Metal Binding Protein, Guanine Nucleotide Exchange Factor, Chain A"/>
    <property type="match status" value="1"/>
</dbReference>
<evidence type="ECO:0000256" key="1">
    <source>
        <dbReference type="ARBA" id="ARBA00014759"/>
    </source>
</evidence>
<feature type="domain" description="TCTP" evidence="3">
    <location>
        <begin position="1"/>
        <end position="150"/>
    </location>
</feature>
<dbReference type="EMBL" id="CAXKWB010110836">
    <property type="protein sequence ID" value="CAL4232768.1"/>
    <property type="molecule type" value="Genomic_DNA"/>
</dbReference>
<dbReference type="SUPFAM" id="SSF51316">
    <property type="entry name" value="Mss4-like"/>
    <property type="match status" value="1"/>
</dbReference>
<dbReference type="AlphaFoldDB" id="A0AAV2SPC7"/>
<dbReference type="GO" id="GO:0005737">
    <property type="term" value="C:cytoplasm"/>
    <property type="evidence" value="ECO:0007669"/>
    <property type="project" value="TreeGrafter"/>
</dbReference>
<protein>
    <recommendedName>
        <fullName evidence="1">Translationally-controlled tumor protein homolog</fullName>
    </recommendedName>
</protein>
<dbReference type="Pfam" id="PF00838">
    <property type="entry name" value="TCTP"/>
    <property type="match status" value="1"/>
</dbReference>
<dbReference type="Proteomes" id="UP001497623">
    <property type="component" value="Unassembled WGS sequence"/>
</dbReference>
<name>A0AAV2SPC7_MEGNR</name>
<sequence>AGNVTLFKDYLTGDDMFDDTYKYEDIDDAIYMVYATKDSVGVDVVVQYGLEEIQFEGEFAMYDYVSSYTDYMQALEEKLLSDGKYDEYNKLGLVSGPWFEILLNFENLQFFKGHSMNDVGMTILSEHKVINGRKRPVLYYIKYGLVEVKAITL</sequence>
<comment type="similarity">
    <text evidence="2">Belongs to the TCTP family.</text>
</comment>
<proteinExistence type="inferred from homology"/>
<gene>
    <name evidence="4" type="ORF">MNOR_LOCUS39891</name>
</gene>
<feature type="non-terminal residue" evidence="4">
    <location>
        <position position="1"/>
    </location>
</feature>
<evidence type="ECO:0000259" key="3">
    <source>
        <dbReference type="PROSITE" id="PS51797"/>
    </source>
</evidence>
<reference evidence="4 5" key="1">
    <citation type="submission" date="2024-05" db="EMBL/GenBank/DDBJ databases">
        <authorList>
            <person name="Wallberg A."/>
        </authorList>
    </citation>
    <scope>NUCLEOTIDE SEQUENCE [LARGE SCALE GENOMIC DNA]</scope>
</reference>
<dbReference type="InterPro" id="IPR011057">
    <property type="entry name" value="Mss4-like_sf"/>
</dbReference>
<dbReference type="InterPro" id="IPR018105">
    <property type="entry name" value="Translational_control_tumour_p"/>
</dbReference>
<evidence type="ECO:0000256" key="2">
    <source>
        <dbReference type="PROSITE-ProRule" id="PRU01133"/>
    </source>
</evidence>
<comment type="caution">
    <text evidence="4">The sequence shown here is derived from an EMBL/GenBank/DDBJ whole genome shotgun (WGS) entry which is preliminary data.</text>
</comment>
<dbReference type="InterPro" id="IPR011323">
    <property type="entry name" value="Mss4/transl-control_tumour"/>
</dbReference>
<keyword evidence="5" id="KW-1185">Reference proteome</keyword>
<organism evidence="4 5">
    <name type="scientific">Meganyctiphanes norvegica</name>
    <name type="common">Northern krill</name>
    <name type="synonym">Thysanopoda norvegica</name>
    <dbReference type="NCBI Taxonomy" id="48144"/>
    <lineage>
        <taxon>Eukaryota</taxon>
        <taxon>Metazoa</taxon>
        <taxon>Ecdysozoa</taxon>
        <taxon>Arthropoda</taxon>
        <taxon>Crustacea</taxon>
        <taxon>Multicrustacea</taxon>
        <taxon>Malacostraca</taxon>
        <taxon>Eumalacostraca</taxon>
        <taxon>Eucarida</taxon>
        <taxon>Euphausiacea</taxon>
        <taxon>Euphausiidae</taxon>
        <taxon>Meganyctiphanes</taxon>
    </lineage>
</organism>
<dbReference type="InterPro" id="IPR034737">
    <property type="entry name" value="TCTP"/>
</dbReference>
<dbReference type="PANTHER" id="PTHR11991">
    <property type="entry name" value="TRANSLATIONALLY CONTROLLED TUMOR PROTEIN-RELATED"/>
    <property type="match status" value="1"/>
</dbReference>
<evidence type="ECO:0000313" key="4">
    <source>
        <dbReference type="EMBL" id="CAL4232768.1"/>
    </source>
</evidence>
<dbReference type="GO" id="GO:0005509">
    <property type="term" value="F:calcium ion binding"/>
    <property type="evidence" value="ECO:0007669"/>
    <property type="project" value="TreeGrafter"/>
</dbReference>